<name>A0ACC0NQH3_RHOML</name>
<evidence type="ECO:0000313" key="2">
    <source>
        <dbReference type="Proteomes" id="UP001062846"/>
    </source>
</evidence>
<organism evidence="1 2">
    <name type="scientific">Rhododendron molle</name>
    <name type="common">Chinese azalea</name>
    <name type="synonym">Azalea mollis</name>
    <dbReference type="NCBI Taxonomy" id="49168"/>
    <lineage>
        <taxon>Eukaryota</taxon>
        <taxon>Viridiplantae</taxon>
        <taxon>Streptophyta</taxon>
        <taxon>Embryophyta</taxon>
        <taxon>Tracheophyta</taxon>
        <taxon>Spermatophyta</taxon>
        <taxon>Magnoliopsida</taxon>
        <taxon>eudicotyledons</taxon>
        <taxon>Gunneridae</taxon>
        <taxon>Pentapetalae</taxon>
        <taxon>asterids</taxon>
        <taxon>Ericales</taxon>
        <taxon>Ericaceae</taxon>
        <taxon>Ericoideae</taxon>
        <taxon>Rhodoreae</taxon>
        <taxon>Rhododendron</taxon>
    </lineage>
</organism>
<proteinExistence type="predicted"/>
<protein>
    <submittedName>
        <fullName evidence="1">Uncharacterized protein</fullName>
    </submittedName>
</protein>
<dbReference type="Proteomes" id="UP001062846">
    <property type="component" value="Chromosome 5"/>
</dbReference>
<keyword evidence="2" id="KW-1185">Reference proteome</keyword>
<accession>A0ACC0NQH3</accession>
<sequence length="477" mass="52848">MIPASIKVAMGGWVYKLPLSVENGPRVVFNPSQEQFEKVGDGIPLGITVGGERGEGGRKMTRGSNVFVARGAAKGGCPDLFQILNLVLGLGLGLGGRVVIAIEGWAGGMGLWLAIAGALRRPVQEGRTDSGRCSQTIVDDSEDLVDVGLERNSELISTIGRESEEPWNDGELLTIDRTMQLFTDIEEKWRNEVGQEVNKGGSKASKGVRELKSWNVRGLNAREKRVIVKSLFKEWKADVVCLQETKLRKVTREGMRELCGSRWVDWIHLDVIGAARGVLVLWDSRVVKRLDDEVGMFSVSCLFKNVADGFRWVFIRLYSPVINRLGEDMWEELSAVAFRWDAPWCVGGDFNVVCFPHERWGCISISRNMRRFSDLIGDLELIDPPLSGSYFTWYGAQEFSCGIPSLRAIVFRGHVSGLKVNLGKSEMILVGQVDDIGALAQLLGCKVNLLLAVYLSLPLGVSFKSNPIWDSIVERFQ</sequence>
<gene>
    <name evidence="1" type="ORF">RHMOL_Rhmol05G0176900</name>
</gene>
<dbReference type="EMBL" id="CM046392">
    <property type="protein sequence ID" value="KAI8555491.1"/>
    <property type="molecule type" value="Genomic_DNA"/>
</dbReference>
<reference evidence="1" key="1">
    <citation type="submission" date="2022-02" db="EMBL/GenBank/DDBJ databases">
        <title>Plant Genome Project.</title>
        <authorList>
            <person name="Zhang R.-G."/>
        </authorList>
    </citation>
    <scope>NUCLEOTIDE SEQUENCE</scope>
    <source>
        <strain evidence="1">AT1</strain>
    </source>
</reference>
<evidence type="ECO:0000313" key="1">
    <source>
        <dbReference type="EMBL" id="KAI8555491.1"/>
    </source>
</evidence>
<comment type="caution">
    <text evidence="1">The sequence shown here is derived from an EMBL/GenBank/DDBJ whole genome shotgun (WGS) entry which is preliminary data.</text>
</comment>